<accession>A0A8S5MII0</accession>
<protein>
    <submittedName>
        <fullName evidence="1">Uncharacterized protein</fullName>
    </submittedName>
</protein>
<sequence>MLKHLIRHQDKGILEVVADAAMTRGTPLEGGEYFADKEMEYNGINAVIEPVEKDNDTIAEGAMYLKEPTMLGERYATTELTATGLTVGDMVVVDGGKFVKPAKTGAAFWKYQGVYENPFGVDMYIVERVPSATVTVG</sequence>
<dbReference type="EMBL" id="BK014910">
    <property type="protein sequence ID" value="DAD82000.1"/>
    <property type="molecule type" value="Genomic_DNA"/>
</dbReference>
<organism evidence="1">
    <name type="scientific">Siphoviridae sp. ctAvK3</name>
    <dbReference type="NCBI Taxonomy" id="2826184"/>
    <lineage>
        <taxon>Viruses</taxon>
        <taxon>Duplodnaviria</taxon>
        <taxon>Heunggongvirae</taxon>
        <taxon>Uroviricota</taxon>
        <taxon>Caudoviricetes</taxon>
    </lineage>
</organism>
<reference evidence="1" key="1">
    <citation type="journal article" date="2021" name="Proc. Natl. Acad. Sci. U.S.A.">
        <title>A Catalog of Tens of Thousands of Viruses from Human Metagenomes Reveals Hidden Associations with Chronic Diseases.</title>
        <authorList>
            <person name="Tisza M.J."/>
            <person name="Buck C.B."/>
        </authorList>
    </citation>
    <scope>NUCLEOTIDE SEQUENCE</scope>
    <source>
        <strain evidence="1">CtAvK3</strain>
    </source>
</reference>
<evidence type="ECO:0000313" key="1">
    <source>
        <dbReference type="EMBL" id="DAD82000.1"/>
    </source>
</evidence>
<name>A0A8S5MII0_9CAUD</name>
<proteinExistence type="predicted"/>